<evidence type="ECO:0000313" key="11">
    <source>
        <dbReference type="Proteomes" id="UP000198820"/>
    </source>
</evidence>
<sequence>MLFNIRIFYSPYICSMITFPLFISGTEITFILFILLMVFGADKIPEIARFVGKTMKSFRHATDEIKYEITKYTDESELNFDIKKEFEEGKKQLNQEKESLQSHADKVKDDIEEVTGPIKRKF</sequence>
<feature type="transmembrane region" description="Helical" evidence="9">
    <location>
        <begin position="12"/>
        <end position="39"/>
    </location>
</feature>
<organism evidence="10 11">
    <name type="scientific">Psychroflexus halocasei</name>
    <dbReference type="NCBI Taxonomy" id="908615"/>
    <lineage>
        <taxon>Bacteria</taxon>
        <taxon>Pseudomonadati</taxon>
        <taxon>Bacteroidota</taxon>
        <taxon>Flavobacteriia</taxon>
        <taxon>Flavobacteriales</taxon>
        <taxon>Flavobacteriaceae</taxon>
        <taxon>Psychroflexus</taxon>
    </lineage>
</organism>
<keyword evidence="11" id="KW-1185">Reference proteome</keyword>
<dbReference type="Proteomes" id="UP000198820">
    <property type="component" value="Unassembled WGS sequence"/>
</dbReference>
<evidence type="ECO:0000256" key="9">
    <source>
        <dbReference type="SAM" id="Phobius"/>
    </source>
</evidence>
<dbReference type="Gene3D" id="1.20.5.3310">
    <property type="match status" value="1"/>
</dbReference>
<evidence type="ECO:0000256" key="5">
    <source>
        <dbReference type="ARBA" id="ARBA00022989"/>
    </source>
</evidence>
<dbReference type="PANTHER" id="PTHR42982:SF1">
    <property type="entry name" value="SEC-INDEPENDENT PROTEIN TRANSLOCASE PROTEIN TATA"/>
    <property type="match status" value="1"/>
</dbReference>
<keyword evidence="4" id="KW-0653">Protein transport</keyword>
<keyword evidence="8" id="KW-0175">Coiled coil</keyword>
<evidence type="ECO:0000256" key="1">
    <source>
        <dbReference type="ARBA" id="ARBA00004167"/>
    </source>
</evidence>
<reference evidence="10 11" key="1">
    <citation type="submission" date="2016-10" db="EMBL/GenBank/DDBJ databases">
        <authorList>
            <person name="de Groot N.N."/>
        </authorList>
    </citation>
    <scope>NUCLEOTIDE SEQUENCE [LARGE SCALE GENOMIC DNA]</scope>
    <source>
        <strain evidence="10 11">DSM 23581</strain>
    </source>
</reference>
<dbReference type="GO" id="GO:0015031">
    <property type="term" value="P:protein transport"/>
    <property type="evidence" value="ECO:0007669"/>
    <property type="project" value="UniProtKB-KW"/>
</dbReference>
<dbReference type="InterPro" id="IPR003369">
    <property type="entry name" value="TatA/B/E"/>
</dbReference>
<dbReference type="AlphaFoldDB" id="A0A1H4B1Q7"/>
<keyword evidence="2" id="KW-0813">Transport</keyword>
<evidence type="ECO:0000256" key="4">
    <source>
        <dbReference type="ARBA" id="ARBA00022927"/>
    </source>
</evidence>
<gene>
    <name evidence="10" type="ORF">SAMN05421540_105222</name>
</gene>
<dbReference type="STRING" id="908615.SAMN05421540_105222"/>
<evidence type="ECO:0000256" key="2">
    <source>
        <dbReference type="ARBA" id="ARBA00022448"/>
    </source>
</evidence>
<evidence type="ECO:0000256" key="6">
    <source>
        <dbReference type="ARBA" id="ARBA00023010"/>
    </source>
</evidence>
<dbReference type="Pfam" id="PF02416">
    <property type="entry name" value="TatA_B_E"/>
    <property type="match status" value="1"/>
</dbReference>
<protein>
    <submittedName>
        <fullName evidence="10">Sec-independent protein translocase protein TatA</fullName>
    </submittedName>
</protein>
<accession>A0A1H4B1Q7</accession>
<comment type="subcellular location">
    <subcellularLocation>
        <location evidence="1">Membrane</location>
        <topology evidence="1">Single-pass membrane protein</topology>
    </subcellularLocation>
</comment>
<evidence type="ECO:0000313" key="10">
    <source>
        <dbReference type="EMBL" id="SEA41822.1"/>
    </source>
</evidence>
<feature type="coiled-coil region" evidence="8">
    <location>
        <begin position="83"/>
        <end position="110"/>
    </location>
</feature>
<evidence type="ECO:0000256" key="7">
    <source>
        <dbReference type="ARBA" id="ARBA00023136"/>
    </source>
</evidence>
<name>A0A1H4B1Q7_9FLAO</name>
<dbReference type="GO" id="GO:0016020">
    <property type="term" value="C:membrane"/>
    <property type="evidence" value="ECO:0007669"/>
    <property type="project" value="UniProtKB-ARBA"/>
</dbReference>
<proteinExistence type="predicted"/>
<dbReference type="EMBL" id="FNQF01000005">
    <property type="protein sequence ID" value="SEA41822.1"/>
    <property type="molecule type" value="Genomic_DNA"/>
</dbReference>
<keyword evidence="5 9" id="KW-1133">Transmembrane helix</keyword>
<keyword evidence="3 9" id="KW-0812">Transmembrane</keyword>
<dbReference type="PANTHER" id="PTHR42982">
    <property type="entry name" value="SEC-INDEPENDENT PROTEIN TRANSLOCASE PROTEIN TATA"/>
    <property type="match status" value="1"/>
</dbReference>
<keyword evidence="7 9" id="KW-0472">Membrane</keyword>
<evidence type="ECO:0000256" key="8">
    <source>
        <dbReference type="SAM" id="Coils"/>
    </source>
</evidence>
<keyword evidence="6" id="KW-0811">Translocation</keyword>
<evidence type="ECO:0000256" key="3">
    <source>
        <dbReference type="ARBA" id="ARBA00022692"/>
    </source>
</evidence>